<feature type="region of interest" description="Disordered" evidence="1">
    <location>
        <begin position="66"/>
        <end position="97"/>
    </location>
</feature>
<dbReference type="EMBL" id="BMAW01071116">
    <property type="protein sequence ID" value="GFT76657.1"/>
    <property type="molecule type" value="Genomic_DNA"/>
</dbReference>
<name>A0A8X6PMW0_NEPPI</name>
<reference evidence="2" key="1">
    <citation type="submission" date="2020-08" db="EMBL/GenBank/DDBJ databases">
        <title>Multicomponent nature underlies the extraordinary mechanical properties of spider dragline silk.</title>
        <authorList>
            <person name="Kono N."/>
            <person name="Nakamura H."/>
            <person name="Mori M."/>
            <person name="Yoshida Y."/>
            <person name="Ohtoshi R."/>
            <person name="Malay A.D."/>
            <person name="Moran D.A.P."/>
            <person name="Tomita M."/>
            <person name="Numata K."/>
            <person name="Arakawa K."/>
        </authorList>
    </citation>
    <scope>NUCLEOTIDE SEQUENCE</scope>
</reference>
<evidence type="ECO:0000313" key="2">
    <source>
        <dbReference type="EMBL" id="GFT76657.1"/>
    </source>
</evidence>
<dbReference type="AlphaFoldDB" id="A0A8X6PMW0"/>
<feature type="compositionally biased region" description="Polar residues" evidence="1">
    <location>
        <begin position="68"/>
        <end position="84"/>
    </location>
</feature>
<gene>
    <name evidence="2" type="ORF">NPIL_567921</name>
</gene>
<protein>
    <submittedName>
        <fullName evidence="2">Uncharacterized protein</fullName>
    </submittedName>
</protein>
<accession>A0A8X6PMW0</accession>
<sequence length="172" mass="19775">MIHNAKSYIEFKKDSSRKQSTYITLNATQRKQKQDEKEHLYEHPYLHRRTNHTIRKHRRELAALSESRALQNRTEISASGAGTRTSRENPGTGTGERMMRGMTTVMQVRKSDDSVACPASDHGISRKEGVAAYLTKVKWKRPGSSAALAQWRMDIRKELLRDGWYCYFSGKS</sequence>
<comment type="caution">
    <text evidence="2">The sequence shown here is derived from an EMBL/GenBank/DDBJ whole genome shotgun (WGS) entry which is preliminary data.</text>
</comment>
<dbReference type="Proteomes" id="UP000887013">
    <property type="component" value="Unassembled WGS sequence"/>
</dbReference>
<evidence type="ECO:0000256" key="1">
    <source>
        <dbReference type="SAM" id="MobiDB-lite"/>
    </source>
</evidence>
<keyword evidence="3" id="KW-1185">Reference proteome</keyword>
<evidence type="ECO:0000313" key="3">
    <source>
        <dbReference type="Proteomes" id="UP000887013"/>
    </source>
</evidence>
<proteinExistence type="predicted"/>
<organism evidence="2 3">
    <name type="scientific">Nephila pilipes</name>
    <name type="common">Giant wood spider</name>
    <name type="synonym">Nephila maculata</name>
    <dbReference type="NCBI Taxonomy" id="299642"/>
    <lineage>
        <taxon>Eukaryota</taxon>
        <taxon>Metazoa</taxon>
        <taxon>Ecdysozoa</taxon>
        <taxon>Arthropoda</taxon>
        <taxon>Chelicerata</taxon>
        <taxon>Arachnida</taxon>
        <taxon>Araneae</taxon>
        <taxon>Araneomorphae</taxon>
        <taxon>Entelegynae</taxon>
        <taxon>Araneoidea</taxon>
        <taxon>Nephilidae</taxon>
        <taxon>Nephila</taxon>
    </lineage>
</organism>